<reference evidence="1" key="1">
    <citation type="journal article" date="2020" name="mSystems">
        <title>Genome- and Community-Level Interaction Insights into Carbon Utilization and Element Cycling Functions of Hydrothermarchaeota in Hydrothermal Sediment.</title>
        <authorList>
            <person name="Zhou Z."/>
            <person name="Liu Y."/>
            <person name="Xu W."/>
            <person name="Pan J."/>
            <person name="Luo Z.H."/>
            <person name="Li M."/>
        </authorList>
    </citation>
    <scope>NUCLEOTIDE SEQUENCE [LARGE SCALE GENOMIC DNA]</scope>
    <source>
        <strain evidence="1">SpSt-413</strain>
    </source>
</reference>
<organism evidence="1">
    <name type="scientific">Fundidesulfovibrio putealis</name>
    <dbReference type="NCBI Taxonomy" id="270496"/>
    <lineage>
        <taxon>Bacteria</taxon>
        <taxon>Pseudomonadati</taxon>
        <taxon>Thermodesulfobacteriota</taxon>
        <taxon>Desulfovibrionia</taxon>
        <taxon>Desulfovibrionales</taxon>
        <taxon>Desulfovibrionaceae</taxon>
        <taxon>Fundidesulfovibrio</taxon>
    </lineage>
</organism>
<dbReference type="AlphaFoldDB" id="A0A7C4EJW6"/>
<proteinExistence type="predicted"/>
<dbReference type="EMBL" id="DSRP01000600">
    <property type="protein sequence ID" value="HGG93011.1"/>
    <property type="molecule type" value="Genomic_DNA"/>
</dbReference>
<name>A0A7C4EJW6_9BACT</name>
<sequence length="66" mass="7201">MNMNEIRALAKAKGASIARLRKAEAIRAIQLAEGHFDCYGKAGQGYCDQGDCLFMDDCMEESAKAN</sequence>
<protein>
    <submittedName>
        <fullName evidence="1">SAP domain-containing protein</fullName>
    </submittedName>
</protein>
<evidence type="ECO:0000313" key="1">
    <source>
        <dbReference type="EMBL" id="HGG93011.1"/>
    </source>
</evidence>
<gene>
    <name evidence="1" type="ORF">ENR59_08700</name>
</gene>
<accession>A0A7C4EJW6</accession>
<comment type="caution">
    <text evidence="1">The sequence shown here is derived from an EMBL/GenBank/DDBJ whole genome shotgun (WGS) entry which is preliminary data.</text>
</comment>